<organism evidence="2 3">
    <name type="scientific">Cyclobacterium qasimii M12-11B</name>
    <dbReference type="NCBI Taxonomy" id="641524"/>
    <lineage>
        <taxon>Bacteria</taxon>
        <taxon>Pseudomonadati</taxon>
        <taxon>Bacteroidota</taxon>
        <taxon>Cytophagia</taxon>
        <taxon>Cytophagales</taxon>
        <taxon>Cyclobacteriaceae</taxon>
        <taxon>Cyclobacterium</taxon>
    </lineage>
</organism>
<dbReference type="Proteomes" id="UP000014974">
    <property type="component" value="Unassembled WGS sequence"/>
</dbReference>
<evidence type="ECO:0000256" key="1">
    <source>
        <dbReference type="SAM" id="MobiDB-lite"/>
    </source>
</evidence>
<protein>
    <submittedName>
        <fullName evidence="2">Uncharacterized protein</fullName>
    </submittedName>
</protein>
<comment type="caution">
    <text evidence="2">The sequence shown here is derived from an EMBL/GenBank/DDBJ whole genome shotgun (WGS) entry which is preliminary data.</text>
</comment>
<proteinExistence type="predicted"/>
<dbReference type="AlphaFoldDB" id="S7V519"/>
<accession>S7V519</accession>
<evidence type="ECO:0000313" key="2">
    <source>
        <dbReference type="EMBL" id="EPR65195.1"/>
    </source>
</evidence>
<gene>
    <name evidence="2" type="ORF">ADICYQ_5728</name>
</gene>
<name>S7V519_9BACT</name>
<feature type="region of interest" description="Disordered" evidence="1">
    <location>
        <begin position="1"/>
        <end position="39"/>
    </location>
</feature>
<sequence length="39" mass="4620">MVDYAQNGGVKGQVKHHKEQYKMPIPFENNFFNSDKHQQ</sequence>
<dbReference type="EMBL" id="ATNM01000197">
    <property type="protein sequence ID" value="EPR65195.1"/>
    <property type="molecule type" value="Genomic_DNA"/>
</dbReference>
<reference evidence="2 3" key="1">
    <citation type="journal article" date="2013" name="Genome Announc.">
        <title>Draft Genome Sequence of Cyclobacterium qasimii Strain M12-11BT, Isolated from Arctic Marine Sediment.</title>
        <authorList>
            <person name="Shivaji S."/>
            <person name="Ara S."/>
            <person name="Singh A."/>
            <person name="Kumar Pinnaka A."/>
        </authorList>
    </citation>
    <scope>NUCLEOTIDE SEQUENCE [LARGE SCALE GENOMIC DNA]</scope>
    <source>
        <strain evidence="2 3">M12-11B</strain>
    </source>
</reference>
<evidence type="ECO:0000313" key="3">
    <source>
        <dbReference type="Proteomes" id="UP000014974"/>
    </source>
</evidence>